<sequence length="436" mass="48661">MHCRKWRQHTLRWLLAGTVLPLLVTGAGPLQAQVTLEDTADLYARWRDRTVQVQVLDRQSRSRSALGSGYFAGQPGWIVTNYHVVADLANQPERHEARYLSESGREGRLELLSVDVVHDLAVLRAEGMKPTPLELAREAPRKGARAYSMGYPYDIGLTIVEGTYSGMMERSLYDRLHFTGSINPGMSGGPALNRAGEVVGTNVATAGNQVGFLVPSVFVRNLLEKTSEPRAATRSLDETIAGQLTANQSALAERLLNGPMPVTSLDGFDVPGALADWLNCWGSRQEDVPDDLDQIYYRCESQDDIFLSTTLSTGIIRYQHELLSSDDLHPLRFYKQLEDRGYYPRLTLDGDESTVTNYRCRSDFVDAPETALQVTFCVRTYLSYPGLYDAYLSSTSLVENRRALQSTLLLAGFDWDHLNALSRRFVSALSWVGDRP</sequence>
<dbReference type="SUPFAM" id="SSF50494">
    <property type="entry name" value="Trypsin-like serine proteases"/>
    <property type="match status" value="1"/>
</dbReference>
<evidence type="ECO:0000256" key="1">
    <source>
        <dbReference type="SAM" id="SignalP"/>
    </source>
</evidence>
<dbReference type="Proteomes" id="UP001359886">
    <property type="component" value="Unassembled WGS sequence"/>
</dbReference>
<dbReference type="InterPro" id="IPR001940">
    <property type="entry name" value="Peptidase_S1C"/>
</dbReference>
<gene>
    <name evidence="2" type="ORF">V3330_17675</name>
</gene>
<proteinExistence type="predicted"/>
<evidence type="ECO:0000313" key="2">
    <source>
        <dbReference type="EMBL" id="MEJ8569461.1"/>
    </source>
</evidence>
<dbReference type="EMBL" id="JAZHOG010000014">
    <property type="protein sequence ID" value="MEJ8569461.1"/>
    <property type="molecule type" value="Genomic_DNA"/>
</dbReference>
<feature type="signal peptide" evidence="1">
    <location>
        <begin position="1"/>
        <end position="32"/>
    </location>
</feature>
<accession>A0AAW9RI49</accession>
<dbReference type="Gene3D" id="2.40.10.120">
    <property type="match status" value="1"/>
</dbReference>
<keyword evidence="3" id="KW-1185">Reference proteome</keyword>
<dbReference type="PANTHER" id="PTHR43019:SF23">
    <property type="entry name" value="PROTEASE DO-LIKE 5, CHLOROPLASTIC"/>
    <property type="match status" value="1"/>
</dbReference>
<dbReference type="Pfam" id="PF13365">
    <property type="entry name" value="Trypsin_2"/>
    <property type="match status" value="1"/>
</dbReference>
<keyword evidence="1" id="KW-0732">Signal</keyword>
<dbReference type="InterPro" id="IPR009003">
    <property type="entry name" value="Peptidase_S1_PA"/>
</dbReference>
<keyword evidence="2" id="KW-0645">Protease</keyword>
<dbReference type="GO" id="GO:0006508">
    <property type="term" value="P:proteolysis"/>
    <property type="evidence" value="ECO:0007669"/>
    <property type="project" value="UniProtKB-KW"/>
</dbReference>
<evidence type="ECO:0000313" key="3">
    <source>
        <dbReference type="Proteomes" id="UP001359886"/>
    </source>
</evidence>
<reference evidence="2 3" key="1">
    <citation type="submission" date="2024-02" db="EMBL/GenBank/DDBJ databases">
        <title>A novel Wenzhouxiangellaceae bacterium, isolated from coastal sediments.</title>
        <authorList>
            <person name="Du Z.-J."/>
            <person name="Ye Y.-Q."/>
            <person name="Zhang X.-Y."/>
        </authorList>
    </citation>
    <scope>NUCLEOTIDE SEQUENCE [LARGE SCALE GENOMIC DNA]</scope>
    <source>
        <strain evidence="2 3">CH-27</strain>
    </source>
</reference>
<feature type="chain" id="PRO_5043364925" evidence="1">
    <location>
        <begin position="33"/>
        <end position="436"/>
    </location>
</feature>
<dbReference type="PANTHER" id="PTHR43019">
    <property type="entry name" value="SERINE ENDOPROTEASE DEGS"/>
    <property type="match status" value="1"/>
</dbReference>
<organism evidence="2 3">
    <name type="scientific">Elongatibacter sediminis</name>
    <dbReference type="NCBI Taxonomy" id="3119006"/>
    <lineage>
        <taxon>Bacteria</taxon>
        <taxon>Pseudomonadati</taxon>
        <taxon>Pseudomonadota</taxon>
        <taxon>Gammaproteobacteria</taxon>
        <taxon>Chromatiales</taxon>
        <taxon>Wenzhouxiangellaceae</taxon>
        <taxon>Elongatibacter</taxon>
    </lineage>
</organism>
<dbReference type="PRINTS" id="PR00834">
    <property type="entry name" value="PROTEASES2C"/>
</dbReference>
<dbReference type="RefSeq" id="WP_354696786.1">
    <property type="nucleotide sequence ID" value="NZ_JAZHOG010000014.1"/>
</dbReference>
<comment type="caution">
    <text evidence="2">The sequence shown here is derived from an EMBL/GenBank/DDBJ whole genome shotgun (WGS) entry which is preliminary data.</text>
</comment>
<protein>
    <submittedName>
        <fullName evidence="2">Serine protease</fullName>
    </submittedName>
</protein>
<dbReference type="AlphaFoldDB" id="A0AAW9RI49"/>
<name>A0AAW9RI49_9GAMM</name>
<dbReference type="GO" id="GO:0004252">
    <property type="term" value="F:serine-type endopeptidase activity"/>
    <property type="evidence" value="ECO:0007669"/>
    <property type="project" value="InterPro"/>
</dbReference>
<keyword evidence="2" id="KW-0378">Hydrolase</keyword>